<dbReference type="Gene3D" id="3.40.50.2300">
    <property type="match status" value="1"/>
</dbReference>
<organism evidence="5 6">
    <name type="scientific">Acetobacterium malicum</name>
    <dbReference type="NCBI Taxonomy" id="52692"/>
    <lineage>
        <taxon>Bacteria</taxon>
        <taxon>Bacillati</taxon>
        <taxon>Bacillota</taxon>
        <taxon>Clostridia</taxon>
        <taxon>Eubacteriales</taxon>
        <taxon>Eubacteriaceae</taxon>
        <taxon>Acetobacterium</taxon>
    </lineage>
</organism>
<evidence type="ECO:0000256" key="3">
    <source>
        <dbReference type="PROSITE-ProRule" id="PRU00169"/>
    </source>
</evidence>
<dbReference type="InterPro" id="IPR045279">
    <property type="entry name" value="ARR-like"/>
</dbReference>
<keyword evidence="6" id="KW-1185">Reference proteome</keyword>
<evidence type="ECO:0000256" key="1">
    <source>
        <dbReference type="ARBA" id="ARBA00018672"/>
    </source>
</evidence>
<dbReference type="Pfam" id="PF00072">
    <property type="entry name" value="Response_reg"/>
    <property type="match status" value="1"/>
</dbReference>
<keyword evidence="3" id="KW-0597">Phosphoprotein</keyword>
<dbReference type="SUPFAM" id="SSF52172">
    <property type="entry name" value="CheY-like"/>
    <property type="match status" value="1"/>
</dbReference>
<feature type="modified residue" description="4-aspartylphosphate" evidence="3">
    <location>
        <position position="57"/>
    </location>
</feature>
<dbReference type="RefSeq" id="WP_026393971.1">
    <property type="nucleotide sequence ID" value="NZ_WJBE01000010.1"/>
</dbReference>
<name>A0ABR6YYP2_9FIRM</name>
<dbReference type="InterPro" id="IPR001789">
    <property type="entry name" value="Sig_transdc_resp-reg_receiver"/>
</dbReference>
<dbReference type="SMART" id="SM00448">
    <property type="entry name" value="REC"/>
    <property type="match status" value="1"/>
</dbReference>
<proteinExistence type="predicted"/>
<evidence type="ECO:0000313" key="6">
    <source>
        <dbReference type="Proteomes" id="UP000622405"/>
    </source>
</evidence>
<comment type="caution">
    <text evidence="5">The sequence shown here is derived from an EMBL/GenBank/DDBJ whole genome shotgun (WGS) entry which is preliminary data.</text>
</comment>
<dbReference type="PROSITE" id="PS50110">
    <property type="entry name" value="RESPONSE_REGULATORY"/>
    <property type="match status" value="1"/>
</dbReference>
<evidence type="ECO:0000313" key="5">
    <source>
        <dbReference type="EMBL" id="MBC3900309.1"/>
    </source>
</evidence>
<evidence type="ECO:0000256" key="2">
    <source>
        <dbReference type="ARBA" id="ARBA00024867"/>
    </source>
</evidence>
<protein>
    <recommendedName>
        <fullName evidence="1">Stage 0 sporulation protein A homolog</fullName>
    </recommendedName>
</protein>
<accession>A0ABR6YYP2</accession>
<dbReference type="Proteomes" id="UP000622405">
    <property type="component" value="Unassembled WGS sequence"/>
</dbReference>
<dbReference type="InterPro" id="IPR011006">
    <property type="entry name" value="CheY-like_superfamily"/>
</dbReference>
<reference evidence="5 6" key="1">
    <citation type="journal article" date="2020" name="mSystems">
        <title>Defining Genomic and Predicted Metabolic Features of the Acetobacterium Genus.</title>
        <authorList>
            <person name="Ross D.E."/>
            <person name="Marshall C.W."/>
            <person name="Gulliver D."/>
            <person name="May H.D."/>
            <person name="Norman R.S."/>
        </authorList>
    </citation>
    <scope>NUCLEOTIDE SEQUENCE [LARGE SCALE GENOMIC DNA]</scope>
    <source>
        <strain evidence="5 6">DSM 4132</strain>
    </source>
</reference>
<dbReference type="PANTHER" id="PTHR43874">
    <property type="entry name" value="TWO-COMPONENT RESPONSE REGULATOR"/>
    <property type="match status" value="1"/>
</dbReference>
<dbReference type="CDD" id="cd00156">
    <property type="entry name" value="REC"/>
    <property type="match status" value="1"/>
</dbReference>
<dbReference type="EMBL" id="WJBE01000010">
    <property type="protein sequence ID" value="MBC3900309.1"/>
    <property type="molecule type" value="Genomic_DNA"/>
</dbReference>
<comment type="function">
    <text evidence="2">May play the central regulatory role in sporulation. It may be an element of the effector pathway responsible for the activation of sporulation genes in response to nutritional stress. Spo0A may act in concert with spo0H (a sigma factor) to control the expression of some genes that are critical to the sporulation process.</text>
</comment>
<feature type="domain" description="Response regulatory" evidence="4">
    <location>
        <begin position="6"/>
        <end position="125"/>
    </location>
</feature>
<evidence type="ECO:0000259" key="4">
    <source>
        <dbReference type="PROSITE" id="PS50110"/>
    </source>
</evidence>
<gene>
    <name evidence="5" type="ORF">GH811_11840</name>
</gene>
<sequence>MESLPVVVLVDSNSVVKERIRKILADQDVTIYEASSRRDLLGIMEQNKNQINLIVTDIEIDTDRSFDGISLIQLVKNRSDTIPVVVVTSESRKDIITRYLREGTADYILKPFEDNYLKEKLLKHINVESLTEFTVLKFSLKNYLEHEIYKAKKGNYSFTLLKISFQLNSQAVEASNEFYKHAKAVYREIKSLFWDSDLYIQHGYHSHLGFFPFCNQENSKIISDKIIRKYEEFKLSDPEMQKYVINQTYSTYPIDGETPADLLEALEARNTKTIKLKFTPACVEPADC</sequence>
<dbReference type="PANTHER" id="PTHR43874:SF7">
    <property type="entry name" value="TWO-COMPONENT RESPONSE REGULATOR ARR10"/>
    <property type="match status" value="1"/>
</dbReference>